<dbReference type="SUPFAM" id="SSF53448">
    <property type="entry name" value="Nucleotide-diphospho-sugar transferases"/>
    <property type="match status" value="1"/>
</dbReference>
<dbReference type="EC" id="2.4.-.-" evidence="6"/>
<organism evidence="6 7">
    <name type="scientific">Nesterenkonia flava</name>
    <dbReference type="NCBI Taxonomy" id="469799"/>
    <lineage>
        <taxon>Bacteria</taxon>
        <taxon>Bacillati</taxon>
        <taxon>Actinomycetota</taxon>
        <taxon>Actinomycetes</taxon>
        <taxon>Micrococcales</taxon>
        <taxon>Micrococcaceae</taxon>
        <taxon>Nesterenkonia</taxon>
    </lineage>
</organism>
<keyword evidence="7" id="KW-1185">Reference proteome</keyword>
<name>A0ABU1FRT7_9MICC</name>
<sequence>MTEQPPALDASHVYICVATYRRNELLTRLLRSLSTEPIPAQNVIVVDNAPVPAAEATVKRALPLARYLHQPQPGIGTARNTSLDAVPTDAQAVIFLDDDEYVRPGWLAALLDCADSSGAHVVTGPVTPEFTGEEPAWLEEYGYVRRTDRPTGPWLSATGRGGQLRYRRPATNNTLVRAHWFTASGFRFDERFNFSGGEDSELFDRLLAAGADVWWCAQAQVVEVVPQERATKEWLRARAVRGGRVRALKMQAKGTRGGALAVRLAAESAVRIGYGSLRRAQKHLRRRPVTYTDDYYVCEGVGMAQALLGRGADEYARSSRRS</sequence>
<evidence type="ECO:0000256" key="3">
    <source>
        <dbReference type="ARBA" id="ARBA00022676"/>
    </source>
</evidence>
<dbReference type="InterPro" id="IPR001173">
    <property type="entry name" value="Glyco_trans_2-like"/>
</dbReference>
<comment type="pathway">
    <text evidence="1">Cell wall biogenesis; cell wall polysaccharide biosynthesis.</text>
</comment>
<dbReference type="PANTHER" id="PTHR43179:SF12">
    <property type="entry name" value="GALACTOFURANOSYLTRANSFERASE GLFT2"/>
    <property type="match status" value="1"/>
</dbReference>
<proteinExistence type="inferred from homology"/>
<dbReference type="CDD" id="cd00761">
    <property type="entry name" value="Glyco_tranf_GTA_type"/>
    <property type="match status" value="1"/>
</dbReference>
<keyword evidence="4 6" id="KW-0808">Transferase</keyword>
<evidence type="ECO:0000313" key="6">
    <source>
        <dbReference type="EMBL" id="MDR5711338.1"/>
    </source>
</evidence>
<dbReference type="EMBL" id="JAVKGT010000008">
    <property type="protein sequence ID" value="MDR5711338.1"/>
    <property type="molecule type" value="Genomic_DNA"/>
</dbReference>
<accession>A0ABU1FRT7</accession>
<dbReference type="PANTHER" id="PTHR43179">
    <property type="entry name" value="RHAMNOSYLTRANSFERASE WBBL"/>
    <property type="match status" value="1"/>
</dbReference>
<evidence type="ECO:0000256" key="2">
    <source>
        <dbReference type="ARBA" id="ARBA00006739"/>
    </source>
</evidence>
<comment type="caution">
    <text evidence="6">The sequence shown here is derived from an EMBL/GenBank/DDBJ whole genome shotgun (WGS) entry which is preliminary data.</text>
</comment>
<evidence type="ECO:0000259" key="5">
    <source>
        <dbReference type="Pfam" id="PF00535"/>
    </source>
</evidence>
<evidence type="ECO:0000256" key="1">
    <source>
        <dbReference type="ARBA" id="ARBA00004776"/>
    </source>
</evidence>
<reference evidence="7" key="1">
    <citation type="submission" date="2023-07" db="EMBL/GenBank/DDBJ databases">
        <title>Description of three actinobacteria isolated from air of manufacturing shop in a pharmaceutical factory.</title>
        <authorList>
            <person name="Zhang D.-F."/>
        </authorList>
    </citation>
    <scope>NUCLEOTIDE SEQUENCE [LARGE SCALE GENOMIC DNA]</scope>
    <source>
        <strain evidence="7">CCTCC AB 207010</strain>
    </source>
</reference>
<feature type="domain" description="Glycosyltransferase 2-like" evidence="5">
    <location>
        <begin position="15"/>
        <end position="140"/>
    </location>
</feature>
<evidence type="ECO:0000256" key="4">
    <source>
        <dbReference type="ARBA" id="ARBA00022679"/>
    </source>
</evidence>
<dbReference type="RefSeq" id="WP_310536723.1">
    <property type="nucleotide sequence ID" value="NZ_BAAAOC010000022.1"/>
</dbReference>
<dbReference type="GO" id="GO:0016757">
    <property type="term" value="F:glycosyltransferase activity"/>
    <property type="evidence" value="ECO:0007669"/>
    <property type="project" value="UniProtKB-KW"/>
</dbReference>
<protein>
    <submittedName>
        <fullName evidence="6">Glycosyltransferase</fullName>
        <ecNumber evidence="6">2.4.-.-</ecNumber>
    </submittedName>
</protein>
<dbReference type="Pfam" id="PF00535">
    <property type="entry name" value="Glycos_transf_2"/>
    <property type="match status" value="1"/>
</dbReference>
<dbReference type="Gene3D" id="3.90.550.10">
    <property type="entry name" value="Spore Coat Polysaccharide Biosynthesis Protein SpsA, Chain A"/>
    <property type="match status" value="1"/>
</dbReference>
<dbReference type="Proteomes" id="UP001260872">
    <property type="component" value="Unassembled WGS sequence"/>
</dbReference>
<dbReference type="InterPro" id="IPR029044">
    <property type="entry name" value="Nucleotide-diphossugar_trans"/>
</dbReference>
<keyword evidence="3 6" id="KW-0328">Glycosyltransferase</keyword>
<evidence type="ECO:0000313" key="7">
    <source>
        <dbReference type="Proteomes" id="UP001260872"/>
    </source>
</evidence>
<gene>
    <name evidence="6" type="ORF">RH857_04200</name>
</gene>
<comment type="similarity">
    <text evidence="2">Belongs to the glycosyltransferase 2 family.</text>
</comment>